<proteinExistence type="predicted"/>
<dbReference type="InterPro" id="IPR025332">
    <property type="entry name" value="DUF4238"/>
</dbReference>
<evidence type="ECO:0008006" key="3">
    <source>
        <dbReference type="Google" id="ProtNLM"/>
    </source>
</evidence>
<feature type="coiled-coil region" evidence="1">
    <location>
        <begin position="59"/>
        <end position="93"/>
    </location>
</feature>
<dbReference type="EMBL" id="CAADFX010000075">
    <property type="protein sequence ID" value="VFK58070.1"/>
    <property type="molecule type" value="Genomic_DNA"/>
</dbReference>
<protein>
    <recommendedName>
        <fullName evidence="3">DUF4238 domain-containing protein</fullName>
    </recommendedName>
</protein>
<name>A0A450ZWA2_9GAMM</name>
<gene>
    <name evidence="2" type="ORF">BECKTUN1418D_GA0071000_10759</name>
</gene>
<dbReference type="Pfam" id="PF14022">
    <property type="entry name" value="DUF4238"/>
    <property type="match status" value="1"/>
</dbReference>
<accession>A0A450ZWA2</accession>
<keyword evidence="1" id="KW-0175">Coiled coil</keyword>
<sequence>MSIPRKHHYLPQFYLEGFKVEPQTGKRPHIWQIEKSGDQAYQAAIRDTGCIRDYHSIDFEKEESDHKTIETRLSAVEAEQAKLVQRIKTAKRLDASRIEELSTFISLMRYRVPAFANHVKTIHQDSVMDVFKIMYQRGKIPPPPQELLNLFESKGIDDSLRIDISNWKIIENMFKVALAPESIGLLMQFKFRVYSAKDPNFFVTSDNPVALFHPNYDEIRPYGVGLATPGVELTFPLSFDTLILAGHEVEPGFSLASMEEVEEFNRRTIVMSTSYVFARDAGIELKSKIRELKHLSAGFVLDNLFHGDGAVQISRFIPVTTDE</sequence>
<organism evidence="2">
    <name type="scientific">Candidatus Kentrum sp. TUN</name>
    <dbReference type="NCBI Taxonomy" id="2126343"/>
    <lineage>
        <taxon>Bacteria</taxon>
        <taxon>Pseudomonadati</taxon>
        <taxon>Pseudomonadota</taxon>
        <taxon>Gammaproteobacteria</taxon>
        <taxon>Candidatus Kentrum</taxon>
    </lineage>
</organism>
<dbReference type="AlphaFoldDB" id="A0A450ZWA2"/>
<reference evidence="2" key="1">
    <citation type="submission" date="2019-02" db="EMBL/GenBank/DDBJ databases">
        <authorList>
            <person name="Gruber-Vodicka R. H."/>
            <person name="Seah K. B. B."/>
        </authorList>
    </citation>
    <scope>NUCLEOTIDE SEQUENCE</scope>
    <source>
        <strain evidence="2">BECK_BY1</strain>
    </source>
</reference>
<evidence type="ECO:0000256" key="1">
    <source>
        <dbReference type="SAM" id="Coils"/>
    </source>
</evidence>
<evidence type="ECO:0000313" key="2">
    <source>
        <dbReference type="EMBL" id="VFK58070.1"/>
    </source>
</evidence>